<dbReference type="Pfam" id="PF08893">
    <property type="entry name" value="DUF1839"/>
    <property type="match status" value="1"/>
</dbReference>
<gene>
    <name evidence="1" type="ORF">KSX_44900</name>
</gene>
<evidence type="ECO:0008006" key="3">
    <source>
        <dbReference type="Google" id="ProtNLM"/>
    </source>
</evidence>
<dbReference type="Proteomes" id="UP000612362">
    <property type="component" value="Unassembled WGS sequence"/>
</dbReference>
<keyword evidence="2" id="KW-1185">Reference proteome</keyword>
<dbReference type="InterPro" id="IPR014989">
    <property type="entry name" value="DUF1839"/>
</dbReference>
<comment type="caution">
    <text evidence="1">The sequence shown here is derived from an EMBL/GenBank/DDBJ whole genome shotgun (WGS) entry which is preliminary data.</text>
</comment>
<reference evidence="1" key="1">
    <citation type="submission" date="2020-10" db="EMBL/GenBank/DDBJ databases">
        <title>Taxonomic study of unclassified bacteria belonging to the class Ktedonobacteria.</title>
        <authorList>
            <person name="Yabe S."/>
            <person name="Wang C.M."/>
            <person name="Zheng Y."/>
            <person name="Sakai Y."/>
            <person name="Cavaletti L."/>
            <person name="Monciardini P."/>
            <person name="Donadio S."/>
        </authorList>
    </citation>
    <scope>NUCLEOTIDE SEQUENCE</scope>
    <source>
        <strain evidence="1">SOSP1-1</strain>
    </source>
</reference>
<protein>
    <recommendedName>
        <fullName evidence="3">DUF1839 family protein</fullName>
    </recommendedName>
</protein>
<dbReference type="EMBL" id="BNJF01000002">
    <property type="protein sequence ID" value="GHO46327.1"/>
    <property type="molecule type" value="Genomic_DNA"/>
</dbReference>
<name>A0A8J3I544_9CHLR</name>
<evidence type="ECO:0000313" key="2">
    <source>
        <dbReference type="Proteomes" id="UP000612362"/>
    </source>
</evidence>
<evidence type="ECO:0000313" key="1">
    <source>
        <dbReference type="EMBL" id="GHO46327.1"/>
    </source>
</evidence>
<organism evidence="1 2">
    <name type="scientific">Ktedonospora formicarum</name>
    <dbReference type="NCBI Taxonomy" id="2778364"/>
    <lineage>
        <taxon>Bacteria</taxon>
        <taxon>Bacillati</taxon>
        <taxon>Chloroflexota</taxon>
        <taxon>Ktedonobacteria</taxon>
        <taxon>Ktedonobacterales</taxon>
        <taxon>Ktedonobacteraceae</taxon>
        <taxon>Ktedonospora</taxon>
    </lineage>
</organism>
<proteinExistence type="predicted"/>
<accession>A0A8J3I544</accession>
<dbReference type="AlphaFoldDB" id="A0A8J3I544"/>
<sequence>MARCCPREVVGRMKHVVQNINVEGYMPHWLHDSTNHWPQSNCYMDLWIEILHTLGLNPLAALAFTVAIDFEGDQWTFFKFPLHDLFLLYGIDVQELNIWHSLLEQVCEQASRNRMTLVEVDAFYLPDVSDTNYHQAHEKTTIGIQSIDPEARQLGYFHNSGYYTLQGDDFAGIFQQEHATALPPYVEFAKLDRVEKFSEASLALQGQRLLADYIKRLPTHNPFHAYSQHFEEQLAALPNLPAYHQYAFATLRQYGACFNYTSHFLDWVGNYRGLYMKKAAKHFDAISSRTQTFLLRAARVVRNKKPLDHAAYFAEIAEHWELGMQELQPVLHVK</sequence>